<accession>A0ABV6PBP1</accession>
<keyword evidence="2" id="KW-1133">Transmembrane helix</keyword>
<name>A0ABV6PBP1_9MICC</name>
<evidence type="ECO:0000313" key="3">
    <source>
        <dbReference type="EMBL" id="MFC0582518.1"/>
    </source>
</evidence>
<dbReference type="Proteomes" id="UP001589862">
    <property type="component" value="Unassembled WGS sequence"/>
</dbReference>
<keyword evidence="2" id="KW-0812">Transmembrane</keyword>
<proteinExistence type="predicted"/>
<feature type="region of interest" description="Disordered" evidence="1">
    <location>
        <begin position="1"/>
        <end position="23"/>
    </location>
</feature>
<evidence type="ECO:0000256" key="1">
    <source>
        <dbReference type="SAM" id="MobiDB-lite"/>
    </source>
</evidence>
<keyword evidence="4" id="KW-1185">Reference proteome</keyword>
<sequence>MNTQTLDQAQPNQQAPKKQHIPQAQMSGSNLARLIKAEFHKLFSLRSTWVLIGTSMLLMIGFAFLSVLSLELMKNALEADMSNGGSAQMDADPQMQALLAGEGIHAAMGGSGYQLALVLLGSIAVLAAAGEFNTGAIRSTLLANPKRWQVVTAKTVVITVVTGLTLFLGALISHYVIWPQLSEYDYAESFFAPDQWWQYMVMILFTIAASWLGLGLGFLLRNSAGAIVALLMIVMILPIVWMFLPGETMATIGGYLPSNLAGTAMGLTEPDEFPSRAAAIGLFMGWGLLGLAAGGTRFATTDVK</sequence>
<evidence type="ECO:0000313" key="4">
    <source>
        <dbReference type="Proteomes" id="UP001589862"/>
    </source>
</evidence>
<organism evidence="3 4">
    <name type="scientific">Micrococcoides hystricis</name>
    <dbReference type="NCBI Taxonomy" id="1572761"/>
    <lineage>
        <taxon>Bacteria</taxon>
        <taxon>Bacillati</taxon>
        <taxon>Actinomycetota</taxon>
        <taxon>Actinomycetes</taxon>
        <taxon>Micrococcales</taxon>
        <taxon>Micrococcaceae</taxon>
        <taxon>Micrococcoides</taxon>
    </lineage>
</organism>
<feature type="transmembrane region" description="Helical" evidence="2">
    <location>
        <begin position="49"/>
        <end position="70"/>
    </location>
</feature>
<dbReference type="Pfam" id="PF12679">
    <property type="entry name" value="ABC2_membrane_2"/>
    <property type="match status" value="1"/>
</dbReference>
<dbReference type="PANTHER" id="PTHR37305:SF1">
    <property type="entry name" value="MEMBRANE PROTEIN"/>
    <property type="match status" value="1"/>
</dbReference>
<feature type="transmembrane region" description="Helical" evidence="2">
    <location>
        <begin position="197"/>
        <end position="219"/>
    </location>
</feature>
<dbReference type="EMBL" id="JBHLUB010000030">
    <property type="protein sequence ID" value="MFC0582518.1"/>
    <property type="molecule type" value="Genomic_DNA"/>
</dbReference>
<feature type="transmembrane region" description="Helical" evidence="2">
    <location>
        <begin position="113"/>
        <end position="134"/>
    </location>
</feature>
<comment type="caution">
    <text evidence="3">The sequence shown here is derived from an EMBL/GenBank/DDBJ whole genome shotgun (WGS) entry which is preliminary data.</text>
</comment>
<keyword evidence="2" id="KW-0472">Membrane</keyword>
<feature type="transmembrane region" description="Helical" evidence="2">
    <location>
        <begin position="155"/>
        <end position="177"/>
    </location>
</feature>
<feature type="transmembrane region" description="Helical" evidence="2">
    <location>
        <begin position="277"/>
        <end position="299"/>
    </location>
</feature>
<gene>
    <name evidence="3" type="ORF">ACFFFR_09025</name>
</gene>
<dbReference type="RefSeq" id="WP_377459730.1">
    <property type="nucleotide sequence ID" value="NZ_JBHLUB010000030.1"/>
</dbReference>
<feature type="transmembrane region" description="Helical" evidence="2">
    <location>
        <begin position="226"/>
        <end position="244"/>
    </location>
</feature>
<dbReference type="PANTHER" id="PTHR37305">
    <property type="entry name" value="INTEGRAL MEMBRANE PROTEIN-RELATED"/>
    <property type="match status" value="1"/>
</dbReference>
<protein>
    <submittedName>
        <fullName evidence="3">ABC transporter permease subunit</fullName>
    </submittedName>
</protein>
<evidence type="ECO:0000256" key="2">
    <source>
        <dbReference type="SAM" id="Phobius"/>
    </source>
</evidence>
<reference evidence="3 4" key="1">
    <citation type="submission" date="2024-09" db="EMBL/GenBank/DDBJ databases">
        <authorList>
            <person name="Sun Q."/>
            <person name="Mori K."/>
        </authorList>
    </citation>
    <scope>NUCLEOTIDE SEQUENCE [LARGE SCALE GENOMIC DNA]</scope>
    <source>
        <strain evidence="3 4">NCAIM B.02604</strain>
    </source>
</reference>